<dbReference type="KEGG" id="ker:91104820"/>
<evidence type="ECO:0000313" key="4">
    <source>
        <dbReference type="Proteomes" id="UP001358614"/>
    </source>
</evidence>
<feature type="compositionally biased region" description="Low complexity" evidence="1">
    <location>
        <begin position="43"/>
        <end position="61"/>
    </location>
</feature>
<dbReference type="SUPFAM" id="SSF56112">
    <property type="entry name" value="Protein kinase-like (PK-like)"/>
    <property type="match status" value="1"/>
</dbReference>
<dbReference type="InterPro" id="IPR000719">
    <property type="entry name" value="Prot_kinase_dom"/>
</dbReference>
<dbReference type="AlphaFoldDB" id="A0AAX4KQ35"/>
<keyword evidence="4" id="KW-1185">Reference proteome</keyword>
<dbReference type="Proteomes" id="UP001358614">
    <property type="component" value="Chromosome 1"/>
</dbReference>
<dbReference type="InterPro" id="IPR011009">
    <property type="entry name" value="Kinase-like_dom_sf"/>
</dbReference>
<dbReference type="GO" id="GO:0004672">
    <property type="term" value="F:protein kinase activity"/>
    <property type="evidence" value="ECO:0007669"/>
    <property type="project" value="InterPro"/>
</dbReference>
<evidence type="ECO:0000313" key="3">
    <source>
        <dbReference type="EMBL" id="WWD07912.1"/>
    </source>
</evidence>
<organism evidence="3 4">
    <name type="scientific">Kwoniella europaea PYCC6329</name>
    <dbReference type="NCBI Taxonomy" id="1423913"/>
    <lineage>
        <taxon>Eukaryota</taxon>
        <taxon>Fungi</taxon>
        <taxon>Dikarya</taxon>
        <taxon>Basidiomycota</taxon>
        <taxon>Agaricomycotina</taxon>
        <taxon>Tremellomycetes</taxon>
        <taxon>Tremellales</taxon>
        <taxon>Cryptococcaceae</taxon>
        <taxon>Kwoniella</taxon>
    </lineage>
</organism>
<dbReference type="GO" id="GO:0005524">
    <property type="term" value="F:ATP binding"/>
    <property type="evidence" value="ECO:0007669"/>
    <property type="project" value="InterPro"/>
</dbReference>
<gene>
    <name evidence="3" type="ORF">V865_006019</name>
</gene>
<dbReference type="GeneID" id="91104820"/>
<feature type="region of interest" description="Disordered" evidence="1">
    <location>
        <begin position="33"/>
        <end position="83"/>
    </location>
</feature>
<feature type="domain" description="Protein kinase" evidence="2">
    <location>
        <begin position="180"/>
        <end position="417"/>
    </location>
</feature>
<feature type="compositionally biased region" description="Polar residues" evidence="1">
    <location>
        <begin position="33"/>
        <end position="42"/>
    </location>
</feature>
<dbReference type="EMBL" id="CP144089">
    <property type="protein sequence ID" value="WWD07912.1"/>
    <property type="molecule type" value="Genomic_DNA"/>
</dbReference>
<protein>
    <recommendedName>
        <fullName evidence="2">Protein kinase domain-containing protein</fullName>
    </recommendedName>
</protein>
<dbReference type="PROSITE" id="PS50011">
    <property type="entry name" value="PROTEIN_KINASE_DOM"/>
    <property type="match status" value="1"/>
</dbReference>
<accession>A0AAX4KQ35</accession>
<name>A0AAX4KQ35_9TREE</name>
<sequence length="417" mass="47020">MFAVECSTSVAREGRSQLASGLQFFRHPESSFQTIGRSSAQSTPTLTHSTKRSTTSTRLDTPLGSFKDDSSVSRPVHAHQSTRRLSQFQLSNVADQAASETSSPSQSTFLGKVLHPVPELDTSDPSKDAPLDISKVPDVVESISQQLPFQLVGMVESMLGSKPPPPSIVQSAPVSAMQSLRVIKYLRPGYLWDFWLGKHSQYGEVVVKLVYLPDYPCNNPEFDDYVPDEQVVKEALKEEDTYLGPLADLQGEVVPRYYGMYHSVPDGEHIAIMLEYIEQPTGGEPRLAEEERKHRLYSAYERLHFRGVLHRDIDFRHILMNKRDMTFRLVSFRRSCRKSLKNEDDVASLMSEYVVVRVSIGWERDEDIANEDIPSSYTSRLADPAAFLAELQAAHEVPLDDWIVEHNRKLSEGISTF</sequence>
<proteinExistence type="predicted"/>
<evidence type="ECO:0000259" key="2">
    <source>
        <dbReference type="PROSITE" id="PS50011"/>
    </source>
</evidence>
<evidence type="ECO:0000256" key="1">
    <source>
        <dbReference type="SAM" id="MobiDB-lite"/>
    </source>
</evidence>
<dbReference type="RefSeq" id="XP_066085879.1">
    <property type="nucleotide sequence ID" value="XM_066229782.1"/>
</dbReference>
<reference evidence="3 4" key="1">
    <citation type="submission" date="2024-01" db="EMBL/GenBank/DDBJ databases">
        <title>Comparative genomics of Cryptococcus and Kwoniella reveals pathogenesis evolution and contrasting modes of karyotype evolution via chromosome fusion or intercentromeric recombination.</title>
        <authorList>
            <person name="Coelho M.A."/>
            <person name="David-Palma M."/>
            <person name="Shea T."/>
            <person name="Bowers K."/>
            <person name="McGinley-Smith S."/>
            <person name="Mohammad A.W."/>
            <person name="Gnirke A."/>
            <person name="Yurkov A.M."/>
            <person name="Nowrousian M."/>
            <person name="Sun S."/>
            <person name="Cuomo C.A."/>
            <person name="Heitman J."/>
        </authorList>
    </citation>
    <scope>NUCLEOTIDE SEQUENCE [LARGE SCALE GENOMIC DNA]</scope>
    <source>
        <strain evidence="3 4">PYCC6329</strain>
    </source>
</reference>